<evidence type="ECO:0000313" key="1">
    <source>
        <dbReference type="EMBL" id="VEG28345.1"/>
    </source>
</evidence>
<proteinExistence type="predicted"/>
<keyword evidence="2" id="KW-1185">Reference proteome</keyword>
<gene>
    <name evidence="1" type="ORF">NCTC11636_01489</name>
</gene>
<evidence type="ECO:0000313" key="2">
    <source>
        <dbReference type="Proteomes" id="UP000266895"/>
    </source>
</evidence>
<dbReference type="Proteomes" id="UP000266895">
    <property type="component" value="Chromosome"/>
</dbReference>
<dbReference type="KEGG" id="ahw:NCTC11636_01489"/>
<sequence length="159" mass="17469">MDPVVATLLANLAEISARNTTSAIIDKINTAKAKKRDEETIQILSEIVNALIQDREDLVTVAQGLKQQLVSQQISDDDIKHIVETVVPLIETIGNFGENQSVAAVEPLRPLLSQDTLKVLQTLGFSYREAIGEPLTSVVRSYISSLEKSSSNRGQRTRK</sequence>
<accession>A0A3S4R136</accession>
<organism evidence="1 2">
    <name type="scientific">Actinomyces howellii</name>
    <dbReference type="NCBI Taxonomy" id="52771"/>
    <lineage>
        <taxon>Bacteria</taxon>
        <taxon>Bacillati</taxon>
        <taxon>Actinomycetota</taxon>
        <taxon>Actinomycetes</taxon>
        <taxon>Actinomycetales</taxon>
        <taxon>Actinomycetaceae</taxon>
        <taxon>Actinomyces</taxon>
    </lineage>
</organism>
<dbReference type="EMBL" id="LR134350">
    <property type="protein sequence ID" value="VEG28345.1"/>
    <property type="molecule type" value="Genomic_DNA"/>
</dbReference>
<protein>
    <submittedName>
        <fullName evidence="1">Uncharacterized protein</fullName>
    </submittedName>
</protein>
<reference evidence="1 2" key="1">
    <citation type="submission" date="2018-12" db="EMBL/GenBank/DDBJ databases">
        <authorList>
            <consortium name="Pathogen Informatics"/>
        </authorList>
    </citation>
    <scope>NUCLEOTIDE SEQUENCE [LARGE SCALE GENOMIC DNA]</scope>
    <source>
        <strain evidence="1 2">NCTC11636</strain>
    </source>
</reference>
<dbReference type="AlphaFoldDB" id="A0A3S4R136"/>
<name>A0A3S4R136_9ACTO</name>